<evidence type="ECO:0000256" key="5">
    <source>
        <dbReference type="ARBA" id="ARBA00022884"/>
    </source>
</evidence>
<reference evidence="9" key="1">
    <citation type="submission" date="2019-06" db="EMBL/GenBank/DDBJ databases">
        <title>Gordonia isolated from sludge of a wastewater treatment plant.</title>
        <authorList>
            <person name="Tamura T."/>
            <person name="Aoyama K."/>
            <person name="Kang Y."/>
            <person name="Saito S."/>
            <person name="Akiyama N."/>
            <person name="Yazawa K."/>
            <person name="Gonoi T."/>
            <person name="Mikami Y."/>
        </authorList>
    </citation>
    <scope>NUCLEOTIDE SEQUENCE [LARGE SCALE GENOMIC DNA]</scope>
    <source>
        <strain evidence="9">NBRC 107697</strain>
    </source>
</reference>
<keyword evidence="3 6" id="KW-0255">Endonuclease</keyword>
<dbReference type="NCBIfam" id="TIGR00188">
    <property type="entry name" value="rnpA"/>
    <property type="match status" value="1"/>
</dbReference>
<evidence type="ECO:0000256" key="7">
    <source>
        <dbReference type="NCBIfam" id="TIGR00188"/>
    </source>
</evidence>
<evidence type="ECO:0000256" key="1">
    <source>
        <dbReference type="ARBA" id="ARBA00022694"/>
    </source>
</evidence>
<evidence type="ECO:0000256" key="3">
    <source>
        <dbReference type="ARBA" id="ARBA00022759"/>
    </source>
</evidence>
<dbReference type="InterPro" id="IPR014721">
    <property type="entry name" value="Ribsml_uS5_D2-typ_fold_subgr"/>
</dbReference>
<comment type="similarity">
    <text evidence="6">Belongs to the RnpA family.</text>
</comment>
<dbReference type="InterPro" id="IPR020568">
    <property type="entry name" value="Ribosomal_Su5_D2-typ_SF"/>
</dbReference>
<dbReference type="GO" id="GO:0042781">
    <property type="term" value="F:3'-tRNA processing endoribonuclease activity"/>
    <property type="evidence" value="ECO:0007669"/>
    <property type="project" value="TreeGrafter"/>
</dbReference>
<comment type="subunit">
    <text evidence="6">Consists of a catalytic RNA component (M1 or rnpB) and a protein subunit.</text>
</comment>
<evidence type="ECO:0000313" key="9">
    <source>
        <dbReference type="Proteomes" id="UP000444980"/>
    </source>
</evidence>
<dbReference type="HAMAP" id="MF_00227">
    <property type="entry name" value="RNase_P"/>
    <property type="match status" value="1"/>
</dbReference>
<comment type="catalytic activity">
    <reaction evidence="6">
        <text>Endonucleolytic cleavage of RNA, removing 5'-extranucleotides from tRNA precursor.</text>
        <dbReference type="EC" id="3.1.26.5"/>
    </reaction>
</comment>
<comment type="caution">
    <text evidence="8">The sequence shown here is derived from an EMBL/GenBank/DDBJ whole genome shotgun (WGS) entry which is preliminary data.</text>
</comment>
<dbReference type="EMBL" id="BJOU01000001">
    <property type="protein sequence ID" value="GED96199.1"/>
    <property type="molecule type" value="Genomic_DNA"/>
</dbReference>
<proteinExistence type="inferred from homology"/>
<dbReference type="PANTHER" id="PTHR33992">
    <property type="entry name" value="RIBONUCLEASE P PROTEIN COMPONENT"/>
    <property type="match status" value="1"/>
</dbReference>
<evidence type="ECO:0000256" key="6">
    <source>
        <dbReference type="HAMAP-Rule" id="MF_00227"/>
    </source>
</evidence>
<dbReference type="PANTHER" id="PTHR33992:SF1">
    <property type="entry name" value="RIBONUCLEASE P PROTEIN COMPONENT"/>
    <property type="match status" value="1"/>
</dbReference>
<protein>
    <recommendedName>
        <fullName evidence="6 7">Ribonuclease P protein component</fullName>
        <shortName evidence="6">RNase P protein</shortName>
        <shortName evidence="6">RNaseP protein</shortName>
        <ecNumber evidence="6 7">3.1.26.5</ecNumber>
    </recommendedName>
    <alternativeName>
        <fullName evidence="6">Protein C5</fullName>
    </alternativeName>
</protein>
<keyword evidence="4 6" id="KW-0378">Hydrolase</keyword>
<sequence>MNSAHRIHRGSDFKRTLSQGMRIRTPDLDVHRLEVVPAWPHRSRSDLALSGGPRLGMIVSKKVGNSVVRHRVARRIRAAFRDTVLPQCDSETYLVVRARPSAANRTSVELAEQLSRAVRR</sequence>
<dbReference type="Pfam" id="PF00825">
    <property type="entry name" value="Ribonuclease_P"/>
    <property type="match status" value="1"/>
</dbReference>
<dbReference type="AlphaFoldDB" id="A0A7M3SU75"/>
<keyword evidence="9" id="KW-1185">Reference proteome</keyword>
<dbReference type="EC" id="3.1.26.5" evidence="6 7"/>
<organism evidence="8 9">
    <name type="scientific">Gordonia crocea</name>
    <dbReference type="NCBI Taxonomy" id="589162"/>
    <lineage>
        <taxon>Bacteria</taxon>
        <taxon>Bacillati</taxon>
        <taxon>Actinomycetota</taxon>
        <taxon>Actinomycetes</taxon>
        <taxon>Mycobacteriales</taxon>
        <taxon>Gordoniaceae</taxon>
        <taxon>Gordonia</taxon>
    </lineage>
</organism>
<gene>
    <name evidence="6 8" type="primary">rnpA</name>
    <name evidence="8" type="ORF">nbrc107697_02380</name>
</gene>
<accession>A0A7M3SU75</accession>
<name>A0A7M3SU75_9ACTN</name>
<dbReference type="Proteomes" id="UP000444980">
    <property type="component" value="Unassembled WGS sequence"/>
</dbReference>
<evidence type="ECO:0000256" key="2">
    <source>
        <dbReference type="ARBA" id="ARBA00022722"/>
    </source>
</evidence>
<dbReference type="GO" id="GO:0004526">
    <property type="term" value="F:ribonuclease P activity"/>
    <property type="evidence" value="ECO:0007669"/>
    <property type="project" value="UniProtKB-UniRule"/>
</dbReference>
<dbReference type="SUPFAM" id="SSF54211">
    <property type="entry name" value="Ribosomal protein S5 domain 2-like"/>
    <property type="match status" value="1"/>
</dbReference>
<keyword evidence="2 6" id="KW-0540">Nuclease</keyword>
<dbReference type="InterPro" id="IPR000100">
    <property type="entry name" value="RNase_P"/>
</dbReference>
<evidence type="ECO:0000313" key="8">
    <source>
        <dbReference type="EMBL" id="GED96199.1"/>
    </source>
</evidence>
<comment type="function">
    <text evidence="6">RNaseP catalyzes the removal of the 5'-leader sequence from pre-tRNA to produce the mature 5'-terminus. It can also cleave other RNA substrates such as 4.5S RNA. The protein component plays an auxiliary but essential role in vivo by binding to the 5'-leader sequence and broadening the substrate specificity of the ribozyme.</text>
</comment>
<dbReference type="OrthoDB" id="196964at2"/>
<dbReference type="GO" id="GO:0001682">
    <property type="term" value="P:tRNA 5'-leader removal"/>
    <property type="evidence" value="ECO:0007669"/>
    <property type="project" value="UniProtKB-UniRule"/>
</dbReference>
<keyword evidence="1 6" id="KW-0819">tRNA processing</keyword>
<dbReference type="GO" id="GO:0030677">
    <property type="term" value="C:ribonuclease P complex"/>
    <property type="evidence" value="ECO:0007669"/>
    <property type="project" value="TreeGrafter"/>
</dbReference>
<keyword evidence="5 6" id="KW-0694">RNA-binding</keyword>
<dbReference type="GO" id="GO:0000049">
    <property type="term" value="F:tRNA binding"/>
    <property type="evidence" value="ECO:0007669"/>
    <property type="project" value="UniProtKB-UniRule"/>
</dbReference>
<evidence type="ECO:0000256" key="4">
    <source>
        <dbReference type="ARBA" id="ARBA00022801"/>
    </source>
</evidence>
<dbReference type="RefSeq" id="WP_161925704.1">
    <property type="nucleotide sequence ID" value="NZ_BJOU01000001.1"/>
</dbReference>
<dbReference type="Gene3D" id="3.30.230.10">
    <property type="match status" value="1"/>
</dbReference>